<organism evidence="4 5">
    <name type="scientific">Propionibacterium australiense</name>
    <dbReference type="NCBI Taxonomy" id="119981"/>
    <lineage>
        <taxon>Bacteria</taxon>
        <taxon>Bacillati</taxon>
        <taxon>Actinomycetota</taxon>
        <taxon>Actinomycetes</taxon>
        <taxon>Propionibacteriales</taxon>
        <taxon>Propionibacteriaceae</taxon>
        <taxon>Propionibacterium</taxon>
    </lineage>
</organism>
<evidence type="ECO:0000313" key="5">
    <source>
        <dbReference type="Proteomes" id="UP000279336"/>
    </source>
</evidence>
<evidence type="ECO:0000313" key="4">
    <source>
        <dbReference type="EMBL" id="RLP06842.1"/>
    </source>
</evidence>
<dbReference type="InterPro" id="IPR008201">
    <property type="entry name" value="HepT-like"/>
</dbReference>
<dbReference type="GO" id="GO:0110001">
    <property type="term" value="C:toxin-antitoxin complex"/>
    <property type="evidence" value="ECO:0007669"/>
    <property type="project" value="InterPro"/>
</dbReference>
<dbReference type="OrthoDB" id="4829434at2"/>
<sequence>MSRQDRTTEELIAEALEHFDHAVEYSKRDLSDQLTLDAIAMRLSAGIDSLMHVEDGVLTSILGDQWPKMRGMRNRMAHGYAFVNSVIIVETVEGNLPPVVDVLRARLGEN</sequence>
<gene>
    <name evidence="4" type="ORF">D7U36_12150</name>
</gene>
<dbReference type="RefSeq" id="WP_121588326.1">
    <property type="nucleotide sequence ID" value="NZ_RCIW01000022.1"/>
</dbReference>
<dbReference type="GO" id="GO:0004540">
    <property type="term" value="F:RNA nuclease activity"/>
    <property type="evidence" value="ECO:0007669"/>
    <property type="project" value="InterPro"/>
</dbReference>
<name>A0A8B3FHD2_9ACTN</name>
<proteinExistence type="predicted"/>
<evidence type="ECO:0000256" key="1">
    <source>
        <dbReference type="ARBA" id="ARBA00022649"/>
    </source>
</evidence>
<reference evidence="4 5" key="1">
    <citation type="submission" date="2018-10" db="EMBL/GenBank/DDBJ databases">
        <title>Propionibacterium australiense Genome Sequencing and Assembly.</title>
        <authorList>
            <person name="Bernier A.-M."/>
            <person name="Bernard K."/>
        </authorList>
    </citation>
    <scope>NUCLEOTIDE SEQUENCE [LARGE SCALE GENOMIC DNA]</scope>
    <source>
        <strain evidence="4 5">NML98A078</strain>
    </source>
</reference>
<keyword evidence="3" id="KW-0378">Hydrolase</keyword>
<accession>A0A8B3FHD2</accession>
<dbReference type="EMBL" id="RCIW01000022">
    <property type="protein sequence ID" value="RLP06842.1"/>
    <property type="molecule type" value="Genomic_DNA"/>
</dbReference>
<evidence type="ECO:0000256" key="2">
    <source>
        <dbReference type="ARBA" id="ARBA00022722"/>
    </source>
</evidence>
<protein>
    <submittedName>
        <fullName evidence="4">DUF86 domain-containing protein</fullName>
    </submittedName>
</protein>
<dbReference type="Proteomes" id="UP000279336">
    <property type="component" value="Unassembled WGS sequence"/>
</dbReference>
<evidence type="ECO:0000256" key="3">
    <source>
        <dbReference type="ARBA" id="ARBA00022801"/>
    </source>
</evidence>
<dbReference type="AlphaFoldDB" id="A0A8B3FHD2"/>
<dbReference type="GO" id="GO:0016787">
    <property type="term" value="F:hydrolase activity"/>
    <property type="evidence" value="ECO:0007669"/>
    <property type="project" value="UniProtKB-KW"/>
</dbReference>
<keyword evidence="2" id="KW-0540">Nuclease</keyword>
<comment type="caution">
    <text evidence="4">The sequence shown here is derived from an EMBL/GenBank/DDBJ whole genome shotgun (WGS) entry which is preliminary data.</text>
</comment>
<keyword evidence="1" id="KW-1277">Toxin-antitoxin system</keyword>
<dbReference type="Pfam" id="PF01934">
    <property type="entry name" value="HepT-like"/>
    <property type="match status" value="1"/>
</dbReference>